<keyword evidence="1" id="KW-0812">Transmembrane</keyword>
<organism evidence="2 3">
    <name type="scientific">Prescottella agglutinans</name>
    <dbReference type="NCBI Taxonomy" id="1644129"/>
    <lineage>
        <taxon>Bacteria</taxon>
        <taxon>Bacillati</taxon>
        <taxon>Actinomycetota</taxon>
        <taxon>Actinomycetes</taxon>
        <taxon>Mycobacteriales</taxon>
        <taxon>Nocardiaceae</taxon>
        <taxon>Prescottella</taxon>
    </lineage>
</organism>
<keyword evidence="1" id="KW-1133">Transmembrane helix</keyword>
<dbReference type="EMBL" id="JARXVC010000018">
    <property type="protein sequence ID" value="MDH6284104.1"/>
    <property type="molecule type" value="Genomic_DNA"/>
</dbReference>
<evidence type="ECO:0000313" key="3">
    <source>
        <dbReference type="Proteomes" id="UP001160334"/>
    </source>
</evidence>
<protein>
    <submittedName>
        <fullName evidence="2">Uncharacterized protein</fullName>
    </submittedName>
</protein>
<proteinExistence type="predicted"/>
<dbReference type="Proteomes" id="UP001160334">
    <property type="component" value="Unassembled WGS sequence"/>
</dbReference>
<accession>A0ABT6MIG3</accession>
<feature type="transmembrane region" description="Helical" evidence="1">
    <location>
        <begin position="6"/>
        <end position="26"/>
    </location>
</feature>
<keyword evidence="3" id="KW-1185">Reference proteome</keyword>
<sequence length="32" mass="3638">MSDFWWSVGFIFIFIFITSGGIAAILGNDKRK</sequence>
<keyword evidence="1" id="KW-0472">Membrane</keyword>
<gene>
    <name evidence="2" type="ORF">M2280_005356</name>
</gene>
<evidence type="ECO:0000313" key="2">
    <source>
        <dbReference type="EMBL" id="MDH6284104.1"/>
    </source>
</evidence>
<reference evidence="2 3" key="1">
    <citation type="submission" date="2023-04" db="EMBL/GenBank/DDBJ databases">
        <title>Forest soil microbial communities from Buena Vista Peninsula, Colon Province, Panama.</title>
        <authorList>
            <person name="Bouskill N."/>
        </authorList>
    </citation>
    <scope>NUCLEOTIDE SEQUENCE [LARGE SCALE GENOMIC DNA]</scope>
    <source>
        <strain evidence="2 3">CFH S0262</strain>
    </source>
</reference>
<name>A0ABT6MIG3_9NOCA</name>
<comment type="caution">
    <text evidence="2">The sequence shown here is derived from an EMBL/GenBank/DDBJ whole genome shotgun (WGS) entry which is preliminary data.</text>
</comment>
<evidence type="ECO:0000256" key="1">
    <source>
        <dbReference type="SAM" id="Phobius"/>
    </source>
</evidence>